<organism evidence="1 2">
    <name type="scientific">Lutibacter agarilyticus</name>
    <dbReference type="NCBI Taxonomy" id="1109740"/>
    <lineage>
        <taxon>Bacteria</taxon>
        <taxon>Pseudomonadati</taxon>
        <taxon>Bacteroidota</taxon>
        <taxon>Flavobacteriia</taxon>
        <taxon>Flavobacteriales</taxon>
        <taxon>Flavobacteriaceae</taxon>
        <taxon>Lutibacter</taxon>
    </lineage>
</organism>
<evidence type="ECO:0000313" key="1">
    <source>
        <dbReference type="EMBL" id="SNR60289.1"/>
    </source>
</evidence>
<name>A0A238XQN3_9FLAO</name>
<dbReference type="RefSeq" id="WP_089381943.1">
    <property type="nucleotide sequence ID" value="NZ_FZNT01000006.1"/>
</dbReference>
<dbReference type="EMBL" id="FZNT01000006">
    <property type="protein sequence ID" value="SNR60289.1"/>
    <property type="molecule type" value="Genomic_DNA"/>
</dbReference>
<dbReference type="AlphaFoldDB" id="A0A238XQN3"/>
<keyword evidence="2" id="KW-1185">Reference proteome</keyword>
<reference evidence="1 2" key="1">
    <citation type="submission" date="2017-06" db="EMBL/GenBank/DDBJ databases">
        <authorList>
            <person name="Kim H.J."/>
            <person name="Triplett B.A."/>
        </authorList>
    </citation>
    <scope>NUCLEOTIDE SEQUENCE [LARGE SCALE GENOMIC DNA]</scope>
    <source>
        <strain evidence="1 2">DSM 29150</strain>
    </source>
</reference>
<dbReference type="OrthoDB" id="1042979at2"/>
<evidence type="ECO:0000313" key="2">
    <source>
        <dbReference type="Proteomes" id="UP000198384"/>
    </source>
</evidence>
<accession>A0A238XQN3</accession>
<gene>
    <name evidence="1" type="ORF">SAMN06265371_106186</name>
</gene>
<dbReference type="Proteomes" id="UP000198384">
    <property type="component" value="Unassembled WGS sequence"/>
</dbReference>
<sequence>MTDKIERLKSFDSEKLIDIVKNYRQYGYDENLRNDTLEILKKRGIDKEQLILTGNYKNQNYDSAKDIYESFNRNSKKLVLQL</sequence>
<protein>
    <submittedName>
        <fullName evidence="1">Uncharacterized protein</fullName>
    </submittedName>
</protein>
<proteinExistence type="predicted"/>